<dbReference type="GO" id="GO:0005737">
    <property type="term" value="C:cytoplasm"/>
    <property type="evidence" value="ECO:0007669"/>
    <property type="project" value="TreeGrafter"/>
</dbReference>
<evidence type="ECO:0000313" key="11">
    <source>
        <dbReference type="EMBL" id="EFG04909.2"/>
    </source>
</evidence>
<protein>
    <recommendedName>
        <fullName evidence="4">Phenyloxazoline synthase MbtB</fullName>
    </recommendedName>
    <alternativeName>
        <fullName evidence="8">Mycobactin synthetase protein B</fullName>
    </alternativeName>
</protein>
<dbReference type="Gene3D" id="1.10.1200.10">
    <property type="entry name" value="ACP-like"/>
    <property type="match status" value="2"/>
</dbReference>
<geneLocation type="plasmid" evidence="11 12">
    <name>pSCL4</name>
</geneLocation>
<dbReference type="FunFam" id="3.40.50.12780:FF:000012">
    <property type="entry name" value="Non-ribosomal peptide synthetase"/>
    <property type="match status" value="1"/>
</dbReference>
<dbReference type="CDD" id="cd19535">
    <property type="entry name" value="Cyc_NRPS"/>
    <property type="match status" value="1"/>
</dbReference>
<dbReference type="InterPro" id="IPR036736">
    <property type="entry name" value="ACP-like_sf"/>
</dbReference>
<dbReference type="PANTHER" id="PTHR45527:SF10">
    <property type="entry name" value="PYOCHELIN SYNTHASE PCHF"/>
    <property type="match status" value="1"/>
</dbReference>
<dbReference type="Gene3D" id="2.30.38.10">
    <property type="entry name" value="Luciferase, Domain 3"/>
    <property type="match status" value="1"/>
</dbReference>
<dbReference type="PROSITE" id="PS50075">
    <property type="entry name" value="CARRIER"/>
    <property type="match status" value="2"/>
</dbReference>
<proteinExistence type="inferred from homology"/>
<dbReference type="FunFam" id="1.10.1200.10:FF:000016">
    <property type="entry name" value="Non-ribosomal peptide synthase"/>
    <property type="match status" value="1"/>
</dbReference>
<dbReference type="InterPro" id="IPR010071">
    <property type="entry name" value="AA_adenyl_dom"/>
</dbReference>
<dbReference type="Pfam" id="PF00668">
    <property type="entry name" value="Condensation"/>
    <property type="match status" value="1"/>
</dbReference>
<evidence type="ECO:0000256" key="9">
    <source>
        <dbReference type="SAM" id="MobiDB-lite"/>
    </source>
</evidence>
<evidence type="ECO:0000313" key="12">
    <source>
        <dbReference type="Proteomes" id="UP000002357"/>
    </source>
</evidence>
<comment type="similarity">
    <text evidence="3">Belongs to the ATP-dependent AMP-binding enzyme family. MbtB subfamily.</text>
</comment>
<feature type="region of interest" description="Disordered" evidence="9">
    <location>
        <begin position="313"/>
        <end position="336"/>
    </location>
</feature>
<dbReference type="InterPro" id="IPR001031">
    <property type="entry name" value="Thioesterase"/>
</dbReference>
<evidence type="ECO:0000256" key="7">
    <source>
        <dbReference type="ARBA" id="ARBA00022598"/>
    </source>
</evidence>
<feature type="region of interest" description="Disordered" evidence="9">
    <location>
        <begin position="689"/>
        <end position="712"/>
    </location>
</feature>
<dbReference type="RefSeq" id="WP_003963697.1">
    <property type="nucleotide sequence ID" value="NZ_CM000914.1"/>
</dbReference>
<organism evidence="11 12">
    <name type="scientific">Streptomyces clavuligerus</name>
    <dbReference type="NCBI Taxonomy" id="1901"/>
    <lineage>
        <taxon>Bacteria</taxon>
        <taxon>Bacillati</taxon>
        <taxon>Actinomycetota</taxon>
        <taxon>Actinomycetes</taxon>
        <taxon>Kitasatosporales</taxon>
        <taxon>Streptomycetaceae</taxon>
        <taxon>Streptomyces</taxon>
    </lineage>
</organism>
<feature type="compositionally biased region" description="Low complexity" evidence="9">
    <location>
        <begin position="106"/>
        <end position="120"/>
    </location>
</feature>
<feature type="region of interest" description="Disordered" evidence="9">
    <location>
        <begin position="103"/>
        <end position="139"/>
    </location>
</feature>
<dbReference type="GO" id="GO:0017000">
    <property type="term" value="P:antibiotic biosynthetic process"/>
    <property type="evidence" value="ECO:0007669"/>
    <property type="project" value="UniProtKB-ARBA"/>
</dbReference>
<dbReference type="InterPro" id="IPR020802">
    <property type="entry name" value="TesA-like"/>
</dbReference>
<dbReference type="InterPro" id="IPR009081">
    <property type="entry name" value="PP-bd_ACP"/>
</dbReference>
<dbReference type="GO" id="GO:0072330">
    <property type="term" value="P:monocarboxylic acid biosynthetic process"/>
    <property type="evidence" value="ECO:0007669"/>
    <property type="project" value="UniProtKB-ARBA"/>
</dbReference>
<dbReference type="PROSITE" id="PS00455">
    <property type="entry name" value="AMP_BINDING"/>
    <property type="match status" value="1"/>
</dbReference>
<dbReference type="GeneID" id="93734488"/>
<dbReference type="GO" id="GO:0044550">
    <property type="term" value="P:secondary metabolite biosynthetic process"/>
    <property type="evidence" value="ECO:0007669"/>
    <property type="project" value="TreeGrafter"/>
</dbReference>
<dbReference type="Proteomes" id="UP000002357">
    <property type="component" value="Plasmid pSCL4"/>
</dbReference>
<dbReference type="GO" id="GO:0008610">
    <property type="term" value="P:lipid biosynthetic process"/>
    <property type="evidence" value="ECO:0007669"/>
    <property type="project" value="UniProtKB-ARBA"/>
</dbReference>
<keyword evidence="6" id="KW-0597">Phosphoprotein</keyword>
<feature type="domain" description="Carrier" evidence="10">
    <location>
        <begin position="712"/>
        <end position="787"/>
    </location>
</feature>
<dbReference type="Gene3D" id="3.40.50.980">
    <property type="match status" value="2"/>
</dbReference>
<dbReference type="SUPFAM" id="SSF53474">
    <property type="entry name" value="alpha/beta-Hydrolases"/>
    <property type="match status" value="1"/>
</dbReference>
<evidence type="ECO:0000256" key="4">
    <source>
        <dbReference type="ARBA" id="ARBA00016743"/>
    </source>
</evidence>
<evidence type="ECO:0000256" key="3">
    <source>
        <dbReference type="ARBA" id="ARBA00007380"/>
    </source>
</evidence>
<dbReference type="Pfam" id="PF00975">
    <property type="entry name" value="Thioesterase"/>
    <property type="match status" value="1"/>
</dbReference>
<dbReference type="InterPro" id="IPR006162">
    <property type="entry name" value="Ppantetheine_attach_site"/>
</dbReference>
<comment type="pathway">
    <text evidence="2">Siderophore biosynthesis; mycobactin biosynthesis.</text>
</comment>
<dbReference type="GO" id="GO:0031177">
    <property type="term" value="F:phosphopantetheine binding"/>
    <property type="evidence" value="ECO:0007669"/>
    <property type="project" value="InterPro"/>
</dbReference>
<dbReference type="InterPro" id="IPR057737">
    <property type="entry name" value="Condensation_MtbB-like"/>
</dbReference>
<dbReference type="Gene3D" id="3.40.50.1820">
    <property type="entry name" value="alpha/beta hydrolase"/>
    <property type="match status" value="1"/>
</dbReference>
<evidence type="ECO:0000256" key="2">
    <source>
        <dbReference type="ARBA" id="ARBA00005102"/>
    </source>
</evidence>
<dbReference type="InterPro" id="IPR025110">
    <property type="entry name" value="AMP-bd_C"/>
</dbReference>
<dbReference type="EMBL" id="CM000914">
    <property type="protein sequence ID" value="EFG04909.2"/>
    <property type="molecule type" value="Genomic_DNA"/>
</dbReference>
<accession>D5SLW6</accession>
<reference evidence="11 12" key="1">
    <citation type="journal article" date="2010" name="Genome Biol. Evol.">
        <title>The sequence of a 1.8-mb bacterial linear plasmid reveals a rich evolutionary reservoir of secondary metabolic pathways.</title>
        <authorList>
            <person name="Medema M.H."/>
            <person name="Trefzer A."/>
            <person name="Kovalchuk A."/>
            <person name="van den Berg M."/>
            <person name="Mueller U."/>
            <person name="Heijne W."/>
            <person name="Wu L."/>
            <person name="Alam M.T."/>
            <person name="Ronning C.M."/>
            <person name="Nierman W.C."/>
            <person name="Bovenberg R.A.L."/>
            <person name="Breitling R."/>
            <person name="Takano E."/>
        </authorList>
    </citation>
    <scope>NUCLEOTIDE SEQUENCE [LARGE SCALE GENOMIC DNA]</scope>
    <source>
        <strain evidence="12">ATCC 27064 / DSM 738 / JCM 4710 / NBRC 13307 / NCIMB 12785 / NRRL 3585 / VKM Ac-602</strain>
        <plasmid evidence="11">pSCL4</plasmid>
    </source>
</reference>
<dbReference type="FunFam" id="3.40.50.980:FF:000001">
    <property type="entry name" value="Non-ribosomal peptide synthetase"/>
    <property type="match status" value="1"/>
</dbReference>
<dbReference type="Pfam" id="PF00550">
    <property type="entry name" value="PP-binding"/>
    <property type="match status" value="2"/>
</dbReference>
<dbReference type="SUPFAM" id="SSF52777">
    <property type="entry name" value="CoA-dependent acyltransferases"/>
    <property type="match status" value="2"/>
</dbReference>
<keyword evidence="5" id="KW-0596">Phosphopantetheine</keyword>
<gene>
    <name evidence="11" type="ORF">SCLAV_p1427</name>
</gene>
<keyword evidence="11" id="KW-0614">Plasmid</keyword>
<dbReference type="SMART" id="SM00823">
    <property type="entry name" value="PKS_PP"/>
    <property type="match status" value="2"/>
</dbReference>
<dbReference type="Pfam" id="PF13193">
    <property type="entry name" value="AMP-binding_C"/>
    <property type="match status" value="1"/>
</dbReference>
<name>D5SLW6_STRCL</name>
<dbReference type="eggNOG" id="COG1020">
    <property type="taxonomic scope" value="Bacteria"/>
</dbReference>
<dbReference type="Pfam" id="PF00501">
    <property type="entry name" value="AMP-binding"/>
    <property type="match status" value="1"/>
</dbReference>
<dbReference type="NCBIfam" id="TIGR01733">
    <property type="entry name" value="AA-adenyl-dom"/>
    <property type="match status" value="1"/>
</dbReference>
<dbReference type="SUPFAM" id="SSF56801">
    <property type="entry name" value="Acetyl-CoA synthetase-like"/>
    <property type="match status" value="1"/>
</dbReference>
<evidence type="ECO:0000256" key="5">
    <source>
        <dbReference type="ARBA" id="ARBA00022450"/>
    </source>
</evidence>
<feature type="domain" description="Carrier" evidence="10">
    <location>
        <begin position="1272"/>
        <end position="1347"/>
    </location>
</feature>
<comment type="cofactor">
    <cofactor evidence="1">
        <name>pantetheine 4'-phosphate</name>
        <dbReference type="ChEBI" id="CHEBI:47942"/>
    </cofactor>
</comment>
<sequence>MRRPEQGCSPEEVEDEVLDAERWEAFGERSEEHGIVPVTAVAAACALVAGAWDGDPTRRSVADRAHLLPAGERSGGALLTGGPTRVRVSFAVLGTDPALTLRWSAEESTGTEESAGTEEGSAAKEAEEDTEAGEGGEAARAGRALPGHTAGLHAATRRLLSLLATDDAAWSRTDLGWIPGFDPILPNEPPARCGPLDGPVRQAMAARPEAPALHTADRTVRFGELASLVDALRARLDERGTGPGDVVAVALDKSPEQIAAVLAVVGAGAAYVPIGADWPAERVSQVIEQSGAQTLLTTTDLVEQGRVRPSVGLLTVDTTPPAPPAGQGGPAEDTAGPDDLAYVIYTSGSTGTPKGVAVEHTAARNTVDDITERFGVGPDDSVLGLSALSFDLSVYDIFGVLGAGGRIVLPDPSAQHDPAHWRELAATHRVTVWNTAPALLEMLVDHSEGDPEQARADLSSLRLVLLSGDWIPVTLPDRLRALAPGARVISLGGATEASIWSIHHPIGEVDPAWRSVPYGVPLRDQWFHILDEELRPVAVGAVGELFIGGAGLAREYLGDPERTAERFLVHPVTGHRLYRTGDLGRWHPDGTIEFLGRNDRQVKLRGHRIELAEIEARLACHPRVRQSAVKVLRAGQGDRLIAYAVLHGPLSDAEQVLHEHLAALLPAYMLPSRIVRLGRLPTTANGKIDYAALPDPHTDPEAPDTPADAHRVPTTPAEKALAGIWSEILGIDDIGLDEDFFGLGGDSLLAARMAGAVKARLGVALPVSGVYDGCTLEQFARMMTDRDDHRPAAPEALAADPDERSFPLTDLQQAYWIGQQDLYRLSYHSAHFSLDFEAEGLDPAALQRAVDRIVAHQPMLRARLLDDGRQEILNPEQVPAYPLRVRDLRGLGAAEQDATVEHTREELARSGPRPESWPLFDLRVDLLTERVSRLYLCCSLLIADGWSFNLFFEELFAVHGDPDARLERLRVTFRDYVLARERLRAGDDYRRHREYWLRRLDTLPPAPRLPLVDAPERSRTDLMTRRVGGLGPASWQTFRARCAERGLTTSMALAAAYAEVIARRTPESRFTLNVLYFNRLPLHPDFGRTLGPFATTTLLETDGSAASDLTTRALRLRRDLGRAVAHDLFSGVDAIRELTRRQGATDVPLMPVVFTSTIGFSSWYRRPQTEQITVRDVYERVRTPQVHLDLQVYEQDGELRYNLDATEELFVPGTIDTLASDLQELVCQLAAGDGAWERAIGTDRRADGTDDATLVLRHPMAAVAPGADTHQAPDGPVEEALCALWQQVLGVDRISVTADFFRAGGDSLLVIRLLTAVAREFGRHLRPAAFLAAPTVRGLAALLDGAPASGGAGGTAEDGAITVLIRPGADSRPLFLLHPSGGDVLCYARLARLTGDRPVVGVQDPASPDRRAPADGAATVPQMAARYLRAIRAWQPHGPYALAGWSLGGVLAQEIACGLQEAGERVSLLALIDANAPDAIAARGWLDEPGDAYPMLRLARSLEARHGLPLLAETDQELTALPGPDRAERVADRLSAAGLLPRDGALHELTFRTRVFERHLRALLAHRPRAFHGDALLLRAAEPAPRNSRTGIGVDDAREAELLGWRPHITGAVREVTVPGHHYDLIEEPGAAVIARAIQRQIQQESRPGGHGGLRRGGTR</sequence>
<dbReference type="InterPro" id="IPR045851">
    <property type="entry name" value="AMP-bd_C_sf"/>
</dbReference>
<keyword evidence="12" id="KW-1185">Reference proteome</keyword>
<dbReference type="InterPro" id="IPR023213">
    <property type="entry name" value="CAT-like_dom_sf"/>
</dbReference>
<dbReference type="InterPro" id="IPR000873">
    <property type="entry name" value="AMP-dep_synth/lig_dom"/>
</dbReference>
<dbReference type="Gene3D" id="3.30.559.10">
    <property type="entry name" value="Chloramphenicol acetyltransferase-like domain"/>
    <property type="match status" value="1"/>
</dbReference>
<dbReference type="InterPro" id="IPR029058">
    <property type="entry name" value="AB_hydrolase_fold"/>
</dbReference>
<dbReference type="Gene3D" id="3.30.300.30">
    <property type="match status" value="1"/>
</dbReference>
<dbReference type="SMART" id="SM00824">
    <property type="entry name" value="PKS_TE"/>
    <property type="match status" value="1"/>
</dbReference>
<dbReference type="InterPro" id="IPR001242">
    <property type="entry name" value="Condensation_dom"/>
</dbReference>
<dbReference type="GO" id="GO:0043041">
    <property type="term" value="P:amino acid activation for nonribosomal peptide biosynthetic process"/>
    <property type="evidence" value="ECO:0007669"/>
    <property type="project" value="TreeGrafter"/>
</dbReference>
<dbReference type="SUPFAM" id="SSF47336">
    <property type="entry name" value="ACP-like"/>
    <property type="match status" value="2"/>
</dbReference>
<keyword evidence="7" id="KW-0436">Ligase</keyword>
<evidence type="ECO:0000256" key="8">
    <source>
        <dbReference type="ARBA" id="ARBA00033440"/>
    </source>
</evidence>
<evidence type="ECO:0000259" key="10">
    <source>
        <dbReference type="PROSITE" id="PS50075"/>
    </source>
</evidence>
<evidence type="ECO:0000256" key="1">
    <source>
        <dbReference type="ARBA" id="ARBA00001957"/>
    </source>
</evidence>
<dbReference type="InterPro" id="IPR020845">
    <property type="entry name" value="AMP-binding_CS"/>
</dbReference>
<dbReference type="CDD" id="cd12114">
    <property type="entry name" value="A_NRPS_TlmIV_like"/>
    <property type="match status" value="1"/>
</dbReference>
<dbReference type="PANTHER" id="PTHR45527">
    <property type="entry name" value="NONRIBOSOMAL PEPTIDE SYNTHETASE"/>
    <property type="match status" value="1"/>
</dbReference>
<evidence type="ECO:0000256" key="6">
    <source>
        <dbReference type="ARBA" id="ARBA00022553"/>
    </source>
</evidence>
<dbReference type="PROSITE" id="PS00012">
    <property type="entry name" value="PHOSPHOPANTETHEINE"/>
    <property type="match status" value="2"/>
</dbReference>
<dbReference type="Gene3D" id="3.30.559.30">
    <property type="entry name" value="Nonribosomal peptide synthetase, condensation domain"/>
    <property type="match status" value="1"/>
</dbReference>
<dbReference type="GO" id="GO:0016874">
    <property type="term" value="F:ligase activity"/>
    <property type="evidence" value="ECO:0007669"/>
    <property type="project" value="UniProtKB-KW"/>
</dbReference>
<dbReference type="InterPro" id="IPR020806">
    <property type="entry name" value="PKS_PP-bd"/>
</dbReference>
<dbReference type="OrthoDB" id="2472181at2"/>